<keyword evidence="3" id="KW-1185">Reference proteome</keyword>
<protein>
    <submittedName>
        <fullName evidence="2">Uncharacterized protein</fullName>
    </submittedName>
</protein>
<evidence type="ECO:0000313" key="3">
    <source>
        <dbReference type="Proteomes" id="UP001264340"/>
    </source>
</evidence>
<feature type="compositionally biased region" description="Low complexity" evidence="1">
    <location>
        <begin position="31"/>
        <end position="40"/>
    </location>
</feature>
<proteinExistence type="predicted"/>
<dbReference type="EMBL" id="JAVDRP010000004">
    <property type="protein sequence ID" value="MDR6409069.1"/>
    <property type="molecule type" value="Genomic_DNA"/>
</dbReference>
<reference evidence="2 3" key="1">
    <citation type="submission" date="2023-07" db="EMBL/GenBank/DDBJ databases">
        <title>Sorghum-associated microbial communities from plants grown in Nebraska, USA.</title>
        <authorList>
            <person name="Schachtman D."/>
        </authorList>
    </citation>
    <scope>NUCLEOTIDE SEQUENCE [LARGE SCALE GENOMIC DNA]</scope>
    <source>
        <strain evidence="2 3">DS1316</strain>
    </source>
</reference>
<comment type="caution">
    <text evidence="2">The sequence shown here is derived from an EMBL/GenBank/DDBJ whole genome shotgun (WGS) entry which is preliminary data.</text>
</comment>
<accession>A0ABU1LQT4</accession>
<feature type="region of interest" description="Disordered" evidence="1">
    <location>
        <begin position="1"/>
        <end position="61"/>
    </location>
</feature>
<name>A0ABU1LQT4_9BURK</name>
<evidence type="ECO:0000256" key="1">
    <source>
        <dbReference type="SAM" id="MobiDB-lite"/>
    </source>
</evidence>
<evidence type="ECO:0000313" key="2">
    <source>
        <dbReference type="EMBL" id="MDR6409069.1"/>
    </source>
</evidence>
<dbReference type="RefSeq" id="WP_310120455.1">
    <property type="nucleotide sequence ID" value="NZ_JAVDQV010000006.1"/>
</dbReference>
<sequence length="74" mass="7524">MTNKLSDVPADVPQAVAQPPGQGGIRELADALDTAANAAASRSTVTGSTEAPGRRGGTSRRGAITRHLDVAVRM</sequence>
<feature type="compositionally biased region" description="Low complexity" evidence="1">
    <location>
        <begin position="7"/>
        <end position="20"/>
    </location>
</feature>
<organism evidence="2 3">
    <name type="scientific">Paraburkholderia terricola</name>
    <dbReference type="NCBI Taxonomy" id="169427"/>
    <lineage>
        <taxon>Bacteria</taxon>
        <taxon>Pseudomonadati</taxon>
        <taxon>Pseudomonadota</taxon>
        <taxon>Betaproteobacteria</taxon>
        <taxon>Burkholderiales</taxon>
        <taxon>Burkholderiaceae</taxon>
        <taxon>Paraburkholderia</taxon>
    </lineage>
</organism>
<gene>
    <name evidence="2" type="ORF">J2804_002473</name>
</gene>
<dbReference type="Proteomes" id="UP001264340">
    <property type="component" value="Unassembled WGS sequence"/>
</dbReference>